<dbReference type="Pfam" id="PF04434">
    <property type="entry name" value="SWIM"/>
    <property type="match status" value="1"/>
</dbReference>
<sequence length="482" mass="51999">MDMPLGSFPDILTVLDSIWDPGVAIDLKAVEQLATDQSSLKAAAGLAKPAKWSGIGGSGDGALIWGECAGSGANPYRVMADLRDLGNKCTCPSRKFPCKHVLGLLWLNAEAIVPFTPADTPSWVSDWLGRRRGASAAKPAGNAAPAGDKDLRAAQRAEPETIEDPKDAARREAQAAKRSDETERAILDALDALEQWVGDQLRLGLSPFIDDVTARCRRIAARLVDGKAAVLAGRIDELPGRLLALPAGDRPRGAVVELGKLVLLARAFRATPRDAEIRRAVATSETRETVLTDPLALRVNAPWEVLAEQVRTRRDGLVSQTTWLLNLATTGPRFAMLLDFFPASAGRRGSVFTPGERFQGELAFYPSQQPLRALLVRRDTTEETSAEWPIPDEAPSDALTRPLLAEPWIIDIPLLLPQGRIARDDTGHIWWRSADGAMTLPVATEAQGILCGTSLTRTAAIWSGNRLTILAAQTPWGRIGPP</sequence>
<accession>A0ABQ6B6Q7</accession>
<reference evidence="5" key="1">
    <citation type="journal article" date="2019" name="Int. J. Syst. Evol. Microbiol.">
        <title>The Global Catalogue of Microorganisms (GCM) 10K type strain sequencing project: providing services to taxonomists for standard genome sequencing and annotation.</title>
        <authorList>
            <consortium name="The Broad Institute Genomics Platform"/>
            <consortium name="The Broad Institute Genome Sequencing Center for Infectious Disease"/>
            <person name="Wu L."/>
            <person name="Ma J."/>
        </authorList>
    </citation>
    <scope>NUCLEOTIDE SEQUENCE [LARGE SCALE GENOMIC DNA]</scope>
    <source>
        <strain evidence="5">NBRC 102520</strain>
    </source>
</reference>
<protein>
    <recommendedName>
        <fullName evidence="3">SWIM-type domain-containing protein</fullName>
    </recommendedName>
</protein>
<evidence type="ECO:0000256" key="2">
    <source>
        <dbReference type="SAM" id="MobiDB-lite"/>
    </source>
</evidence>
<gene>
    <name evidence="4" type="ORF">GCM10007857_53130</name>
</gene>
<dbReference type="InterPro" id="IPR007527">
    <property type="entry name" value="Znf_SWIM"/>
</dbReference>
<comment type="caution">
    <text evidence="4">The sequence shown here is derived from an EMBL/GenBank/DDBJ whole genome shotgun (WGS) entry which is preliminary data.</text>
</comment>
<dbReference type="PROSITE" id="PS50966">
    <property type="entry name" value="ZF_SWIM"/>
    <property type="match status" value="1"/>
</dbReference>
<feature type="compositionally biased region" description="Low complexity" evidence="2">
    <location>
        <begin position="135"/>
        <end position="146"/>
    </location>
</feature>
<proteinExistence type="predicted"/>
<feature type="region of interest" description="Disordered" evidence="2">
    <location>
        <begin position="135"/>
        <end position="168"/>
    </location>
</feature>
<evidence type="ECO:0000259" key="3">
    <source>
        <dbReference type="PROSITE" id="PS50966"/>
    </source>
</evidence>
<keyword evidence="5" id="KW-1185">Reference proteome</keyword>
<keyword evidence="1" id="KW-0479">Metal-binding</keyword>
<keyword evidence="1" id="KW-0863">Zinc-finger</keyword>
<dbReference type="EMBL" id="BSOW01000020">
    <property type="protein sequence ID" value="GLR88600.1"/>
    <property type="molecule type" value="Genomic_DNA"/>
</dbReference>
<feature type="domain" description="SWIM-type" evidence="3">
    <location>
        <begin position="76"/>
        <end position="109"/>
    </location>
</feature>
<keyword evidence="1" id="KW-0862">Zinc</keyword>
<feature type="compositionally biased region" description="Basic and acidic residues" evidence="2">
    <location>
        <begin position="147"/>
        <end position="168"/>
    </location>
</feature>
<name>A0ABQ6B6Q7_9BRAD</name>
<evidence type="ECO:0000313" key="5">
    <source>
        <dbReference type="Proteomes" id="UP001156905"/>
    </source>
</evidence>
<dbReference type="Proteomes" id="UP001156905">
    <property type="component" value="Unassembled WGS sequence"/>
</dbReference>
<organism evidence="4 5">
    <name type="scientific">Bradyrhizobium iriomotense</name>
    <dbReference type="NCBI Taxonomy" id="441950"/>
    <lineage>
        <taxon>Bacteria</taxon>
        <taxon>Pseudomonadati</taxon>
        <taxon>Pseudomonadota</taxon>
        <taxon>Alphaproteobacteria</taxon>
        <taxon>Hyphomicrobiales</taxon>
        <taxon>Nitrobacteraceae</taxon>
        <taxon>Bradyrhizobium</taxon>
    </lineage>
</organism>
<evidence type="ECO:0000313" key="4">
    <source>
        <dbReference type="EMBL" id="GLR88600.1"/>
    </source>
</evidence>
<evidence type="ECO:0000256" key="1">
    <source>
        <dbReference type="PROSITE-ProRule" id="PRU00325"/>
    </source>
</evidence>